<dbReference type="RefSeq" id="YP_009624005.1">
    <property type="nucleotide sequence ID" value="NC_042116.1"/>
</dbReference>
<reference evidence="2" key="2">
    <citation type="submission" date="2017-10" db="EMBL/GenBank/DDBJ databases">
        <authorList>
            <person name="Banno H."/>
            <person name="Chua N.-H."/>
        </authorList>
    </citation>
    <scope>NUCLEOTIDE SEQUENCE [LARGE SCALE GENOMIC DNA]</scope>
</reference>
<organism evidence="2 4">
    <name type="scientific">Yersinia phage fHe-Yen9-04</name>
    <dbReference type="NCBI Taxonomy" id="2052742"/>
    <lineage>
        <taxon>Viruses</taxon>
        <taxon>Duplodnaviria</taxon>
        <taxon>Heunggongvirae</taxon>
        <taxon>Uroviricota</taxon>
        <taxon>Caudoviricetes</taxon>
        <taxon>Eneladusvirus</taxon>
        <taxon>Eneladusvirus Yen904</taxon>
    </lineage>
</organism>
<dbReference type="KEGG" id="vg:40100813"/>
<dbReference type="InterPro" id="IPR003615">
    <property type="entry name" value="HNH_nuc"/>
</dbReference>
<evidence type="ECO:0000313" key="4">
    <source>
        <dbReference type="Proteomes" id="UP000240931"/>
    </source>
</evidence>
<dbReference type="GO" id="GO:0004519">
    <property type="term" value="F:endonuclease activity"/>
    <property type="evidence" value="ECO:0007669"/>
    <property type="project" value="UniProtKB-KW"/>
</dbReference>
<evidence type="ECO:0000313" key="5">
    <source>
        <dbReference type="Proteomes" id="UP000317227"/>
    </source>
</evidence>
<dbReference type="CDD" id="cd00085">
    <property type="entry name" value="HNHc"/>
    <property type="match status" value="1"/>
</dbReference>
<keyword evidence="2" id="KW-0540">Nuclease</keyword>
<dbReference type="SMART" id="SM00507">
    <property type="entry name" value="HNHc"/>
    <property type="match status" value="1"/>
</dbReference>
<evidence type="ECO:0000259" key="1">
    <source>
        <dbReference type="SMART" id="SM00507"/>
    </source>
</evidence>
<dbReference type="EMBL" id="LR596615">
    <property type="protein sequence ID" value="VUE36441.1"/>
    <property type="molecule type" value="Genomic_DNA"/>
</dbReference>
<reference evidence="4" key="1">
    <citation type="submission" date="2017-10" db="EMBL/GenBank/DDBJ databases">
        <authorList>
            <person name="Skurnik M."/>
        </authorList>
    </citation>
    <scope>NUCLEOTIDE SEQUENCE [LARGE SCALE GENOMIC DNA]</scope>
</reference>
<dbReference type="EMBL" id="LT960551">
    <property type="protein sequence ID" value="SOK58672.1"/>
    <property type="molecule type" value="Genomic_DNA"/>
</dbReference>
<reference evidence="3 5" key="3">
    <citation type="submission" date="2019-06" db="EMBL/GenBank/DDBJ databases">
        <authorList>
            <person name="Bower L."/>
            <person name="Leinonen R."/>
        </authorList>
    </citation>
    <scope>NUCLEOTIDE SEQUENCE [LARGE SCALE GENOMIC DNA]</scope>
</reference>
<dbReference type="OrthoDB" id="27871at10239"/>
<proteinExistence type="predicted"/>
<dbReference type="Proteomes" id="UP000240931">
    <property type="component" value="Segment"/>
</dbReference>
<dbReference type="Proteomes" id="UP000317227">
    <property type="component" value="Segment"/>
</dbReference>
<evidence type="ECO:0000313" key="3">
    <source>
        <dbReference type="EMBL" id="VUE36441.1"/>
    </source>
</evidence>
<sequence>MESTMRKDILESRELIEKLISENQPKTEIARQLNCKIDTLNLYLKKMEIVYNGNMGGKGIKTQPRQYVTAMEYIERGKQGQYVKSHKLRLKLIKDGIKKEKCEICGNHEWNGKTIPLELDHIDGDHYNNNLENLRIICPNCHAQTDTHAGKNVGKNMKQK</sequence>
<name>A0A2C9D049_9CAUD</name>
<keyword evidence="4" id="KW-1185">Reference proteome</keyword>
<gene>
    <name evidence="2" type="primary">g395</name>
</gene>
<dbReference type="GeneID" id="40100813"/>
<feature type="domain" description="HNH nuclease" evidence="1">
    <location>
        <begin position="92"/>
        <end position="143"/>
    </location>
</feature>
<keyword evidence="2" id="KW-0378">Hydrolase</keyword>
<evidence type="ECO:0000313" key="2">
    <source>
        <dbReference type="EMBL" id="SOK58672.1"/>
    </source>
</evidence>
<keyword evidence="2" id="KW-0255">Endonuclease</keyword>
<accession>A0A2C9D049</accession>
<protein>
    <submittedName>
        <fullName evidence="2">Phage-associated homing endonuclease</fullName>
    </submittedName>
</protein>